<feature type="signal peptide" evidence="1">
    <location>
        <begin position="1"/>
        <end position="25"/>
    </location>
</feature>
<evidence type="ECO:0000256" key="1">
    <source>
        <dbReference type="SAM" id="SignalP"/>
    </source>
</evidence>
<protein>
    <submittedName>
        <fullName evidence="2">3015_t:CDS:1</fullName>
    </submittedName>
</protein>
<feature type="chain" id="PRO_5040394893" evidence="1">
    <location>
        <begin position="26"/>
        <end position="194"/>
    </location>
</feature>
<dbReference type="Proteomes" id="UP000789570">
    <property type="component" value="Unassembled WGS sequence"/>
</dbReference>
<dbReference type="Gene3D" id="2.60.120.260">
    <property type="entry name" value="Galactose-binding domain-like"/>
    <property type="match status" value="1"/>
</dbReference>
<organism evidence="2 3">
    <name type="scientific">Funneliformis caledonium</name>
    <dbReference type="NCBI Taxonomy" id="1117310"/>
    <lineage>
        <taxon>Eukaryota</taxon>
        <taxon>Fungi</taxon>
        <taxon>Fungi incertae sedis</taxon>
        <taxon>Mucoromycota</taxon>
        <taxon>Glomeromycotina</taxon>
        <taxon>Glomeromycetes</taxon>
        <taxon>Glomerales</taxon>
        <taxon>Glomeraceae</taxon>
        <taxon>Funneliformis</taxon>
    </lineage>
</organism>
<comment type="caution">
    <text evidence="2">The sequence shown here is derived from an EMBL/GenBank/DDBJ whole genome shotgun (WGS) entry which is preliminary data.</text>
</comment>
<dbReference type="OrthoDB" id="2434837at2759"/>
<keyword evidence="3" id="KW-1185">Reference proteome</keyword>
<evidence type="ECO:0000313" key="2">
    <source>
        <dbReference type="EMBL" id="CAG8694942.1"/>
    </source>
</evidence>
<reference evidence="2" key="1">
    <citation type="submission" date="2021-06" db="EMBL/GenBank/DDBJ databases">
        <authorList>
            <person name="Kallberg Y."/>
            <person name="Tangrot J."/>
            <person name="Rosling A."/>
        </authorList>
    </citation>
    <scope>NUCLEOTIDE SEQUENCE</scope>
    <source>
        <strain evidence="2">UK204</strain>
    </source>
</reference>
<sequence>MKYLNLNFALLFFTIFIQFIQVGLTQHLPEGWFRAGSHPENYMMGPGSSGYVKSIPSVEFPYSYGTLIQSFFPKAYLGKRVRLSGFVKSNNVTGWAGLLMRVDTLSKLYLDTMYRRPITGNNDWTVYEDVLEVPIIATKLTFGISLVGEGEVWLDECKFEIVDPTKVNLTELTAADGGVEASPNALQEPINLSF</sequence>
<gene>
    <name evidence="2" type="ORF">FCALED_LOCUS13167</name>
</gene>
<proteinExistence type="predicted"/>
<keyword evidence="1" id="KW-0732">Signal</keyword>
<evidence type="ECO:0000313" key="3">
    <source>
        <dbReference type="Proteomes" id="UP000789570"/>
    </source>
</evidence>
<dbReference type="AlphaFoldDB" id="A0A9N9EXM9"/>
<dbReference type="EMBL" id="CAJVPQ010007275">
    <property type="protein sequence ID" value="CAG8694942.1"/>
    <property type="molecule type" value="Genomic_DNA"/>
</dbReference>
<accession>A0A9N9EXM9</accession>
<name>A0A9N9EXM9_9GLOM</name>